<feature type="region of interest" description="Disordered" evidence="1">
    <location>
        <begin position="76"/>
        <end position="109"/>
    </location>
</feature>
<accession>A0A4P7NF64</accession>
<gene>
    <name evidence="2" type="ORF">PoMZ_07469</name>
</gene>
<feature type="compositionally biased region" description="Basic and acidic residues" evidence="1">
    <location>
        <begin position="37"/>
        <end position="49"/>
    </location>
</feature>
<reference evidence="2 3" key="1">
    <citation type="journal article" date="2019" name="Mol. Biol. Evol.">
        <title>Blast fungal genomes show frequent chromosomal changes, gene gains and losses, and effector gene turnover.</title>
        <authorList>
            <person name="Gomez Luciano L.B."/>
            <person name="Jason Tsai I."/>
            <person name="Chuma I."/>
            <person name="Tosa Y."/>
            <person name="Chen Y.H."/>
            <person name="Li J.Y."/>
            <person name="Li M.Y."/>
            <person name="Jade Lu M.Y."/>
            <person name="Nakayashiki H."/>
            <person name="Li W.H."/>
        </authorList>
    </citation>
    <scope>NUCLEOTIDE SEQUENCE [LARGE SCALE GENOMIC DNA]</scope>
    <source>
        <strain evidence="2">MZ5-1-6</strain>
    </source>
</reference>
<feature type="region of interest" description="Disordered" evidence="1">
    <location>
        <begin position="19"/>
        <end position="57"/>
    </location>
</feature>
<evidence type="ECO:0000313" key="3">
    <source>
        <dbReference type="Proteomes" id="UP000294847"/>
    </source>
</evidence>
<dbReference type="AlphaFoldDB" id="A0A4P7NF64"/>
<dbReference type="EMBL" id="CP034207">
    <property type="protein sequence ID" value="QBZ60527.1"/>
    <property type="molecule type" value="Genomic_DNA"/>
</dbReference>
<protein>
    <submittedName>
        <fullName evidence="2">Uncharacterized protein</fullName>
    </submittedName>
</protein>
<dbReference type="Proteomes" id="UP000294847">
    <property type="component" value="Chromosome 4"/>
</dbReference>
<name>A0A4P7NF64_PYROR</name>
<proteinExistence type="predicted"/>
<evidence type="ECO:0000313" key="2">
    <source>
        <dbReference type="EMBL" id="QBZ60527.1"/>
    </source>
</evidence>
<evidence type="ECO:0000256" key="1">
    <source>
        <dbReference type="SAM" id="MobiDB-lite"/>
    </source>
</evidence>
<organism evidence="2 3">
    <name type="scientific">Pyricularia oryzae</name>
    <name type="common">Rice blast fungus</name>
    <name type="synonym">Magnaporthe oryzae</name>
    <dbReference type="NCBI Taxonomy" id="318829"/>
    <lineage>
        <taxon>Eukaryota</taxon>
        <taxon>Fungi</taxon>
        <taxon>Dikarya</taxon>
        <taxon>Ascomycota</taxon>
        <taxon>Pezizomycotina</taxon>
        <taxon>Sordariomycetes</taxon>
        <taxon>Sordariomycetidae</taxon>
        <taxon>Magnaporthales</taxon>
        <taxon>Pyriculariaceae</taxon>
        <taxon>Pyricularia</taxon>
    </lineage>
</organism>
<sequence length="172" mass="19041">MTAWYLPLTPLPKVVSKQPKRVRLAPRPRPFSFAHRSWRDDAPDHKQGPGDEIAAVEPSRAPGGWLWAREWDLAGDHTDTLENGTGHSRPRVQPSKHPSVSQVLERATSTDVKKKEKQGRVCVVPTVSSAEYSTTVIIVCGQKVWPADDRDSYRFASGKRGARLAAPSSPVK</sequence>
<feature type="compositionally biased region" description="Polar residues" evidence="1">
    <location>
        <begin position="96"/>
        <end position="109"/>
    </location>
</feature>